<accession>D6TDG6</accession>
<keyword evidence="2" id="KW-1185">Reference proteome</keyword>
<dbReference type="Proteomes" id="UP000004508">
    <property type="component" value="Unassembled WGS sequence"/>
</dbReference>
<gene>
    <name evidence="1" type="ORF">Krac_9743</name>
</gene>
<protein>
    <submittedName>
        <fullName evidence="1">Uncharacterized protein</fullName>
    </submittedName>
</protein>
<organism evidence="1 2">
    <name type="scientific">Ktedonobacter racemifer DSM 44963</name>
    <dbReference type="NCBI Taxonomy" id="485913"/>
    <lineage>
        <taxon>Bacteria</taxon>
        <taxon>Bacillati</taxon>
        <taxon>Chloroflexota</taxon>
        <taxon>Ktedonobacteria</taxon>
        <taxon>Ktedonobacterales</taxon>
        <taxon>Ktedonobacteraceae</taxon>
        <taxon>Ktedonobacter</taxon>
    </lineage>
</organism>
<proteinExistence type="predicted"/>
<evidence type="ECO:0000313" key="2">
    <source>
        <dbReference type="Proteomes" id="UP000004508"/>
    </source>
</evidence>
<dbReference type="STRING" id="485913.Krac_9743"/>
<dbReference type="AlphaFoldDB" id="D6TDG6"/>
<comment type="caution">
    <text evidence="1">The sequence shown here is derived from an EMBL/GenBank/DDBJ whole genome shotgun (WGS) entry which is preliminary data.</text>
</comment>
<sequence length="66" mass="7946">MFLRHRCLPDLFPKRLCDYALGTFCKQIGTIYHCDTHYENNSIQRCALLWERVNQKWITLNCQVVK</sequence>
<dbReference type="EMBL" id="ADVG01000001">
    <property type="protein sequence ID" value="EFH88311.1"/>
    <property type="molecule type" value="Genomic_DNA"/>
</dbReference>
<reference evidence="1 2" key="1">
    <citation type="journal article" date="2011" name="Stand. Genomic Sci.">
        <title>Non-contiguous finished genome sequence and contextual data of the filamentous soil bacterium Ktedonobacter racemifer type strain (SOSP1-21).</title>
        <authorList>
            <person name="Chang Y.J."/>
            <person name="Land M."/>
            <person name="Hauser L."/>
            <person name="Chertkov O."/>
            <person name="Del Rio T.G."/>
            <person name="Nolan M."/>
            <person name="Copeland A."/>
            <person name="Tice H."/>
            <person name="Cheng J.F."/>
            <person name="Lucas S."/>
            <person name="Han C."/>
            <person name="Goodwin L."/>
            <person name="Pitluck S."/>
            <person name="Ivanova N."/>
            <person name="Ovchinikova G."/>
            <person name="Pati A."/>
            <person name="Chen A."/>
            <person name="Palaniappan K."/>
            <person name="Mavromatis K."/>
            <person name="Liolios K."/>
            <person name="Brettin T."/>
            <person name="Fiebig A."/>
            <person name="Rohde M."/>
            <person name="Abt B."/>
            <person name="Goker M."/>
            <person name="Detter J.C."/>
            <person name="Woyke T."/>
            <person name="Bristow J."/>
            <person name="Eisen J.A."/>
            <person name="Markowitz V."/>
            <person name="Hugenholtz P."/>
            <person name="Kyrpides N.C."/>
            <person name="Klenk H.P."/>
            <person name="Lapidus A."/>
        </authorList>
    </citation>
    <scope>NUCLEOTIDE SEQUENCE [LARGE SCALE GENOMIC DNA]</scope>
    <source>
        <strain evidence="2">DSM 44963</strain>
    </source>
</reference>
<evidence type="ECO:0000313" key="1">
    <source>
        <dbReference type="EMBL" id="EFH88311.1"/>
    </source>
</evidence>
<dbReference type="InParanoid" id="D6TDG6"/>
<name>D6TDG6_KTERA</name>